<protein>
    <submittedName>
        <fullName evidence="1">Uncharacterized protein</fullName>
    </submittedName>
</protein>
<dbReference type="AlphaFoldDB" id="A0A2C9WGD3"/>
<evidence type="ECO:0000313" key="1">
    <source>
        <dbReference type="EMBL" id="OAY58405.1"/>
    </source>
</evidence>
<gene>
    <name evidence="1" type="ORF">MANES_02G175200</name>
</gene>
<name>A0A2C9WGD3_MANES</name>
<organism evidence="1">
    <name type="scientific">Manihot esculenta</name>
    <name type="common">Cassava</name>
    <name type="synonym">Jatropha manihot</name>
    <dbReference type="NCBI Taxonomy" id="3983"/>
    <lineage>
        <taxon>Eukaryota</taxon>
        <taxon>Viridiplantae</taxon>
        <taxon>Streptophyta</taxon>
        <taxon>Embryophyta</taxon>
        <taxon>Tracheophyta</taxon>
        <taxon>Spermatophyta</taxon>
        <taxon>Magnoliopsida</taxon>
        <taxon>eudicotyledons</taxon>
        <taxon>Gunneridae</taxon>
        <taxon>Pentapetalae</taxon>
        <taxon>rosids</taxon>
        <taxon>fabids</taxon>
        <taxon>Malpighiales</taxon>
        <taxon>Euphorbiaceae</taxon>
        <taxon>Crotonoideae</taxon>
        <taxon>Manihoteae</taxon>
        <taxon>Manihot</taxon>
    </lineage>
</organism>
<proteinExistence type="predicted"/>
<sequence length="59" mass="6984">MLNKQTPSPLTCHRSWINRNVDSATASRRNLGMRWDWKICKLDLCNKNQIFMIPKMSSF</sequence>
<accession>A0A2C9WGD3</accession>
<dbReference type="EMBL" id="CM004388">
    <property type="protein sequence ID" value="OAY58405.1"/>
    <property type="molecule type" value="Genomic_DNA"/>
</dbReference>
<reference evidence="1" key="1">
    <citation type="submission" date="2016-02" db="EMBL/GenBank/DDBJ databases">
        <title>WGS assembly of Manihot esculenta.</title>
        <authorList>
            <person name="Bredeson J.V."/>
            <person name="Prochnik S.E."/>
            <person name="Lyons J.B."/>
            <person name="Schmutz J."/>
            <person name="Grimwood J."/>
            <person name="Vrebalov J."/>
            <person name="Bart R.S."/>
            <person name="Amuge T."/>
            <person name="Ferguson M.E."/>
            <person name="Green R."/>
            <person name="Putnam N."/>
            <person name="Stites J."/>
            <person name="Rounsley S."/>
            <person name="Rokhsar D.S."/>
        </authorList>
    </citation>
    <scope>NUCLEOTIDE SEQUENCE [LARGE SCALE GENOMIC DNA]</scope>
    <source>
        <tissue evidence="1">Leaf</tissue>
    </source>
</reference>